<dbReference type="EMBL" id="VULX01000033">
    <property type="protein sequence ID" value="MSR92487.1"/>
    <property type="molecule type" value="Genomic_DNA"/>
</dbReference>
<dbReference type="GO" id="GO:0005829">
    <property type="term" value="C:cytosol"/>
    <property type="evidence" value="ECO:0007669"/>
    <property type="project" value="TreeGrafter"/>
</dbReference>
<evidence type="ECO:0000256" key="3">
    <source>
        <dbReference type="ARBA" id="ARBA00011245"/>
    </source>
</evidence>
<keyword evidence="13 16" id="KW-0238">DNA-binding</keyword>
<evidence type="ECO:0000256" key="9">
    <source>
        <dbReference type="ARBA" id="ARBA00022723"/>
    </source>
</evidence>
<comment type="subunit">
    <text evidence="3 16">Monomer.</text>
</comment>
<feature type="binding site" evidence="16">
    <location>
        <position position="9"/>
    </location>
    <ligand>
        <name>Mg(2+)</name>
        <dbReference type="ChEBI" id="CHEBI:18420"/>
    </ligand>
</feature>
<evidence type="ECO:0000256" key="10">
    <source>
        <dbReference type="ARBA" id="ARBA00022763"/>
    </source>
</evidence>
<comment type="catalytic activity">
    <reaction evidence="15 16">
        <text>DNA(n) + a 2'-deoxyribonucleoside 5'-triphosphate = DNA(n+1) + diphosphate</text>
        <dbReference type="Rhea" id="RHEA:22508"/>
        <dbReference type="Rhea" id="RHEA-COMP:17339"/>
        <dbReference type="Rhea" id="RHEA-COMP:17340"/>
        <dbReference type="ChEBI" id="CHEBI:33019"/>
        <dbReference type="ChEBI" id="CHEBI:61560"/>
        <dbReference type="ChEBI" id="CHEBI:173112"/>
        <dbReference type="EC" id="2.7.7.7"/>
    </reaction>
</comment>
<dbReference type="PROSITE" id="PS50173">
    <property type="entry name" value="UMUC"/>
    <property type="match status" value="1"/>
</dbReference>
<dbReference type="Pfam" id="PF11799">
    <property type="entry name" value="IMS_C"/>
    <property type="match status" value="1"/>
</dbReference>
<keyword evidence="19" id="KW-1185">Reference proteome</keyword>
<dbReference type="CDD" id="cd03586">
    <property type="entry name" value="PolY_Pol_IV_kappa"/>
    <property type="match status" value="1"/>
</dbReference>
<evidence type="ECO:0000256" key="6">
    <source>
        <dbReference type="ARBA" id="ARBA00022679"/>
    </source>
</evidence>
<dbReference type="Proteomes" id="UP000460287">
    <property type="component" value="Unassembled WGS sequence"/>
</dbReference>
<dbReference type="Pfam" id="PF00817">
    <property type="entry name" value="IMS"/>
    <property type="match status" value="1"/>
</dbReference>
<evidence type="ECO:0000256" key="11">
    <source>
        <dbReference type="ARBA" id="ARBA00022842"/>
    </source>
</evidence>
<feature type="binding site" evidence="16">
    <location>
        <position position="103"/>
    </location>
    <ligand>
        <name>Mg(2+)</name>
        <dbReference type="ChEBI" id="CHEBI:18420"/>
    </ligand>
</feature>
<keyword evidence="5 16" id="KW-0963">Cytoplasm</keyword>
<evidence type="ECO:0000256" key="13">
    <source>
        <dbReference type="ARBA" id="ARBA00023125"/>
    </source>
</evidence>
<dbReference type="GO" id="GO:0006281">
    <property type="term" value="P:DNA repair"/>
    <property type="evidence" value="ECO:0007669"/>
    <property type="project" value="UniProtKB-UniRule"/>
</dbReference>
<evidence type="ECO:0000256" key="8">
    <source>
        <dbReference type="ARBA" id="ARBA00022705"/>
    </source>
</evidence>
<comment type="subcellular location">
    <subcellularLocation>
        <location evidence="1 16">Cytoplasm</location>
    </subcellularLocation>
</comment>
<evidence type="ECO:0000256" key="2">
    <source>
        <dbReference type="ARBA" id="ARBA00010945"/>
    </source>
</evidence>
<evidence type="ECO:0000256" key="15">
    <source>
        <dbReference type="ARBA" id="ARBA00049244"/>
    </source>
</evidence>
<evidence type="ECO:0000256" key="16">
    <source>
        <dbReference type="HAMAP-Rule" id="MF_01113"/>
    </source>
</evidence>
<dbReference type="Gene3D" id="3.40.1170.60">
    <property type="match status" value="1"/>
</dbReference>
<dbReference type="EC" id="2.7.7.7" evidence="16"/>
<evidence type="ECO:0000256" key="4">
    <source>
        <dbReference type="ARBA" id="ARBA00022457"/>
    </source>
</evidence>
<sequence>MDRVILHVDMDAFFASVEVKDNPSLKGKPVIVGGTSERGVVSTCSYEARAYGVHSAMPLFMAREKCPHGIFLPVRHYRYKEVSNKIFDILAEVTPIIEPLSIDEAYLDISHLKKNPLDVALYIKKKVYRELGLTLSIGISYNKFLAKIASDWNKPNGIKVIDKKMMPYILFPMNISKVYGLGKRTVQKLNNIGIFTVKDLYDIDKEYFEEYLGKHSLDIYYRIRGIDNRTVEVKRERKSYGRESTLKHNTNDINELLKYIREFAEEISIILNRNNIKIRTITVKSKSENFENHTKSKTINKYTNEFDEIYNIASEIVKSIDFEEKVRLIGLSVSSIEEKERNMQIRFKI</sequence>
<evidence type="ECO:0000256" key="5">
    <source>
        <dbReference type="ARBA" id="ARBA00022490"/>
    </source>
</evidence>
<keyword evidence="11 16" id="KW-0460">Magnesium</keyword>
<dbReference type="RefSeq" id="WP_154532434.1">
    <property type="nucleotide sequence ID" value="NZ_JAQXTV010000160.1"/>
</dbReference>
<dbReference type="AlphaFoldDB" id="A0A7X2N0H6"/>
<dbReference type="SUPFAM" id="SSF100879">
    <property type="entry name" value="Lesion bypass DNA polymerase (Y-family), little finger domain"/>
    <property type="match status" value="1"/>
</dbReference>
<dbReference type="Gene3D" id="1.10.150.20">
    <property type="entry name" value="5' to 3' exonuclease, C-terminal subdomain"/>
    <property type="match status" value="1"/>
</dbReference>
<comment type="cofactor">
    <cofactor evidence="16">
        <name>Mg(2+)</name>
        <dbReference type="ChEBI" id="CHEBI:18420"/>
    </cofactor>
    <text evidence="16">Binds 2 magnesium ions per subunit.</text>
</comment>
<dbReference type="GO" id="GO:0006261">
    <property type="term" value="P:DNA-templated DNA replication"/>
    <property type="evidence" value="ECO:0007669"/>
    <property type="project" value="UniProtKB-UniRule"/>
</dbReference>
<evidence type="ECO:0000259" key="17">
    <source>
        <dbReference type="PROSITE" id="PS50173"/>
    </source>
</evidence>
<evidence type="ECO:0000313" key="18">
    <source>
        <dbReference type="EMBL" id="MSR92487.1"/>
    </source>
</evidence>
<proteinExistence type="inferred from homology"/>
<dbReference type="InterPro" id="IPR043128">
    <property type="entry name" value="Rev_trsase/Diguanyl_cyclase"/>
</dbReference>
<accession>A0A7X2N0H6</accession>
<comment type="similarity">
    <text evidence="2 16">Belongs to the DNA polymerase type-Y family.</text>
</comment>
<feature type="site" description="Substrate discrimination" evidence="16">
    <location>
        <position position="14"/>
    </location>
</feature>
<keyword evidence="10 16" id="KW-0227">DNA damage</keyword>
<evidence type="ECO:0000313" key="19">
    <source>
        <dbReference type="Proteomes" id="UP000460287"/>
    </source>
</evidence>
<keyword evidence="9 16" id="KW-0479">Metal-binding</keyword>
<dbReference type="PANTHER" id="PTHR11076:SF33">
    <property type="entry name" value="DNA POLYMERASE KAPPA"/>
    <property type="match status" value="1"/>
</dbReference>
<feature type="domain" description="UmuC" evidence="17">
    <location>
        <begin position="5"/>
        <end position="182"/>
    </location>
</feature>
<keyword evidence="7 16" id="KW-0548">Nucleotidyltransferase</keyword>
<reference evidence="18 19" key="1">
    <citation type="submission" date="2019-08" db="EMBL/GenBank/DDBJ databases">
        <title>In-depth cultivation of the pig gut microbiome towards novel bacterial diversity and tailored functional studies.</title>
        <authorList>
            <person name="Wylensek D."/>
            <person name="Hitch T.C.A."/>
            <person name="Clavel T."/>
        </authorList>
    </citation>
    <scope>NUCLEOTIDE SEQUENCE [LARGE SCALE GENOMIC DNA]</scope>
    <source>
        <strain evidence="18 19">WCA-383-APC-5B</strain>
    </source>
</reference>
<dbReference type="GO" id="GO:0003684">
    <property type="term" value="F:damaged DNA binding"/>
    <property type="evidence" value="ECO:0007669"/>
    <property type="project" value="InterPro"/>
</dbReference>
<dbReference type="NCBIfam" id="NF010731">
    <property type="entry name" value="PRK14133.1"/>
    <property type="match status" value="1"/>
</dbReference>
<dbReference type="FunFam" id="3.40.1170.60:FF:000001">
    <property type="entry name" value="DNA polymerase IV"/>
    <property type="match status" value="1"/>
</dbReference>
<evidence type="ECO:0000256" key="1">
    <source>
        <dbReference type="ARBA" id="ARBA00004496"/>
    </source>
</evidence>
<dbReference type="InterPro" id="IPR022880">
    <property type="entry name" value="DNApol_IV"/>
</dbReference>
<organism evidence="18 19">
    <name type="scientific">Inconstantimicrobium porci</name>
    <dbReference type="NCBI Taxonomy" id="2652291"/>
    <lineage>
        <taxon>Bacteria</taxon>
        <taxon>Bacillati</taxon>
        <taxon>Bacillota</taxon>
        <taxon>Clostridia</taxon>
        <taxon>Eubacteriales</taxon>
        <taxon>Clostridiaceae</taxon>
        <taxon>Inconstantimicrobium</taxon>
    </lineage>
</organism>
<dbReference type="NCBIfam" id="NF002677">
    <property type="entry name" value="PRK02406.1"/>
    <property type="match status" value="1"/>
</dbReference>
<dbReference type="InterPro" id="IPR036775">
    <property type="entry name" value="DNA_pol_Y-fam_lit_finger_sf"/>
</dbReference>
<gene>
    <name evidence="16" type="primary">dinB</name>
    <name evidence="18" type="ORF">FYJ33_14075</name>
</gene>
<comment type="caution">
    <text evidence="18">The sequence shown here is derived from an EMBL/GenBank/DDBJ whole genome shotgun (WGS) entry which is preliminary data.</text>
</comment>
<evidence type="ECO:0000256" key="12">
    <source>
        <dbReference type="ARBA" id="ARBA00022932"/>
    </source>
</evidence>
<dbReference type="InterPro" id="IPR017961">
    <property type="entry name" value="DNA_pol_Y-fam_little_finger"/>
</dbReference>
<dbReference type="Gene3D" id="3.30.1490.100">
    <property type="entry name" value="DNA polymerase, Y-family, little finger domain"/>
    <property type="match status" value="1"/>
</dbReference>
<keyword evidence="4 16" id="KW-0515">Mutator protein</keyword>
<dbReference type="SUPFAM" id="SSF56672">
    <property type="entry name" value="DNA/RNA polymerases"/>
    <property type="match status" value="1"/>
</dbReference>
<evidence type="ECO:0000256" key="14">
    <source>
        <dbReference type="ARBA" id="ARBA00023204"/>
    </source>
</evidence>
<dbReference type="GO" id="GO:0042276">
    <property type="term" value="P:error-prone translesion synthesis"/>
    <property type="evidence" value="ECO:0007669"/>
    <property type="project" value="TreeGrafter"/>
</dbReference>
<dbReference type="Gene3D" id="3.30.70.270">
    <property type="match status" value="1"/>
</dbReference>
<keyword evidence="12 16" id="KW-0239">DNA-directed DNA polymerase</keyword>
<keyword evidence="6 16" id="KW-0808">Transferase</keyword>
<keyword evidence="14 16" id="KW-0234">DNA repair</keyword>
<evidence type="ECO:0000256" key="7">
    <source>
        <dbReference type="ARBA" id="ARBA00022695"/>
    </source>
</evidence>
<dbReference type="HAMAP" id="MF_01113">
    <property type="entry name" value="DNApol_IV"/>
    <property type="match status" value="1"/>
</dbReference>
<keyword evidence="8 16" id="KW-0235">DNA replication</keyword>
<dbReference type="InterPro" id="IPR050116">
    <property type="entry name" value="DNA_polymerase-Y"/>
</dbReference>
<dbReference type="InterPro" id="IPR043502">
    <property type="entry name" value="DNA/RNA_pol_sf"/>
</dbReference>
<feature type="active site" evidence="16">
    <location>
        <position position="104"/>
    </location>
</feature>
<protein>
    <recommendedName>
        <fullName evidence="16">DNA polymerase IV</fullName>
        <shortName evidence="16">Pol IV</shortName>
        <ecNumber evidence="16">2.7.7.7</ecNumber>
    </recommendedName>
</protein>
<name>A0A7X2N0H6_9CLOT</name>
<comment type="function">
    <text evidence="16">Poorly processive, error-prone DNA polymerase involved in untargeted mutagenesis. Copies undamaged DNA at stalled replication forks, which arise in vivo from mismatched or misaligned primer ends. These misaligned primers can be extended by PolIV. Exhibits no 3'-5' exonuclease (proofreading) activity. May be involved in translesional synthesis, in conjunction with the beta clamp from PolIII.</text>
</comment>
<dbReference type="GO" id="GO:0003887">
    <property type="term" value="F:DNA-directed DNA polymerase activity"/>
    <property type="evidence" value="ECO:0007669"/>
    <property type="project" value="UniProtKB-UniRule"/>
</dbReference>
<dbReference type="FunFam" id="3.30.1490.100:FF:000004">
    <property type="entry name" value="DNA polymerase IV"/>
    <property type="match status" value="1"/>
</dbReference>
<dbReference type="GO" id="GO:0009432">
    <property type="term" value="P:SOS response"/>
    <property type="evidence" value="ECO:0007669"/>
    <property type="project" value="TreeGrafter"/>
</dbReference>
<dbReference type="PANTHER" id="PTHR11076">
    <property type="entry name" value="DNA REPAIR POLYMERASE UMUC / TRANSFERASE FAMILY MEMBER"/>
    <property type="match status" value="1"/>
</dbReference>
<dbReference type="GO" id="GO:0000287">
    <property type="term" value="F:magnesium ion binding"/>
    <property type="evidence" value="ECO:0007669"/>
    <property type="project" value="UniProtKB-UniRule"/>
</dbReference>
<dbReference type="InterPro" id="IPR001126">
    <property type="entry name" value="UmuC"/>
</dbReference>